<organism evidence="1 2">
    <name type="scientific">Trichonephila clavipes</name>
    <name type="common">Golden silk orbweaver</name>
    <name type="synonym">Nephila clavipes</name>
    <dbReference type="NCBI Taxonomy" id="2585209"/>
    <lineage>
        <taxon>Eukaryota</taxon>
        <taxon>Metazoa</taxon>
        <taxon>Ecdysozoa</taxon>
        <taxon>Arthropoda</taxon>
        <taxon>Chelicerata</taxon>
        <taxon>Arachnida</taxon>
        <taxon>Araneae</taxon>
        <taxon>Araneomorphae</taxon>
        <taxon>Entelegynae</taxon>
        <taxon>Araneoidea</taxon>
        <taxon>Nephilidae</taxon>
        <taxon>Trichonephila</taxon>
    </lineage>
</organism>
<evidence type="ECO:0000313" key="1">
    <source>
        <dbReference type="EMBL" id="GFY05189.1"/>
    </source>
</evidence>
<protein>
    <submittedName>
        <fullName evidence="1">Uncharacterized protein</fullName>
    </submittedName>
</protein>
<gene>
    <name evidence="1" type="ORF">TNCV_2206351</name>
</gene>
<dbReference type="Proteomes" id="UP000887159">
    <property type="component" value="Unassembled WGS sequence"/>
</dbReference>
<dbReference type="AlphaFoldDB" id="A0A8X6S1M6"/>
<keyword evidence="2" id="KW-1185">Reference proteome</keyword>
<dbReference type="EMBL" id="BMAU01021250">
    <property type="protein sequence ID" value="GFY05189.1"/>
    <property type="molecule type" value="Genomic_DNA"/>
</dbReference>
<evidence type="ECO:0000313" key="2">
    <source>
        <dbReference type="Proteomes" id="UP000887159"/>
    </source>
</evidence>
<name>A0A8X6S1M6_TRICX</name>
<sequence length="88" mass="9925">MVSGKGRSIDSHVYSDMLVLVDAAIKAKRRTEFHPDNAKANVSAFTDSTRLTSFVQPTLQPQYNTFQLRLHSSIQHRTSEMTVALFLD</sequence>
<reference evidence="1" key="1">
    <citation type="submission" date="2020-08" db="EMBL/GenBank/DDBJ databases">
        <title>Multicomponent nature underlies the extraordinary mechanical properties of spider dragline silk.</title>
        <authorList>
            <person name="Kono N."/>
            <person name="Nakamura H."/>
            <person name="Mori M."/>
            <person name="Yoshida Y."/>
            <person name="Ohtoshi R."/>
            <person name="Malay A.D."/>
            <person name="Moran D.A.P."/>
            <person name="Tomita M."/>
            <person name="Numata K."/>
            <person name="Arakawa K."/>
        </authorList>
    </citation>
    <scope>NUCLEOTIDE SEQUENCE</scope>
</reference>
<comment type="caution">
    <text evidence="1">The sequence shown here is derived from an EMBL/GenBank/DDBJ whole genome shotgun (WGS) entry which is preliminary data.</text>
</comment>
<accession>A0A8X6S1M6</accession>
<proteinExistence type="predicted"/>